<keyword evidence="3" id="KW-0677">Repeat</keyword>
<dbReference type="InterPro" id="IPR054429">
    <property type="entry name" value="Znf-CCCH_Muscleblind-like"/>
</dbReference>
<organism evidence="11">
    <name type="scientific">Wuchereria bancrofti</name>
    <dbReference type="NCBI Taxonomy" id="6293"/>
    <lineage>
        <taxon>Eukaryota</taxon>
        <taxon>Metazoa</taxon>
        <taxon>Ecdysozoa</taxon>
        <taxon>Nematoda</taxon>
        <taxon>Chromadorea</taxon>
        <taxon>Rhabditida</taxon>
        <taxon>Spirurina</taxon>
        <taxon>Spiruromorpha</taxon>
        <taxon>Filarioidea</taxon>
        <taxon>Onchocercidae</taxon>
        <taxon>Wuchereria</taxon>
    </lineage>
</organism>
<dbReference type="PROSITE" id="PS50103">
    <property type="entry name" value="ZF_C3H1"/>
    <property type="match status" value="2"/>
</dbReference>
<evidence type="ECO:0000256" key="3">
    <source>
        <dbReference type="ARBA" id="ARBA00022737"/>
    </source>
</evidence>
<dbReference type="InterPro" id="IPR000571">
    <property type="entry name" value="Znf_CCCH"/>
</dbReference>
<dbReference type="SMART" id="SM00356">
    <property type="entry name" value="ZnF_C3H1"/>
    <property type="match status" value="2"/>
</dbReference>
<dbReference type="GO" id="GO:0003723">
    <property type="term" value="F:RNA binding"/>
    <property type="evidence" value="ECO:0007669"/>
    <property type="project" value="TreeGrafter"/>
</dbReference>
<comment type="subcellular location">
    <subcellularLocation>
        <location evidence="1">Nucleus</location>
    </subcellularLocation>
</comment>
<dbReference type="GO" id="GO:0043484">
    <property type="term" value="P:regulation of RNA splicing"/>
    <property type="evidence" value="ECO:0007669"/>
    <property type="project" value="TreeGrafter"/>
</dbReference>
<evidence type="ECO:0000256" key="4">
    <source>
        <dbReference type="ARBA" id="ARBA00022771"/>
    </source>
</evidence>
<dbReference type="PANTHER" id="PTHR12675:SF12">
    <property type="entry name" value="PROTEIN MUSCLEBLIND"/>
    <property type="match status" value="1"/>
</dbReference>
<feature type="zinc finger region" description="C3H1-type" evidence="9">
    <location>
        <begin position="62"/>
        <end position="90"/>
    </location>
</feature>
<dbReference type="AlphaFoldDB" id="A0A1I8EL41"/>
<comment type="similarity">
    <text evidence="7">Belongs to the muscleblind family.</text>
</comment>
<protein>
    <recommendedName>
        <fullName evidence="8">Muscleblind-like protein</fullName>
    </recommendedName>
</protein>
<sequence length="361" mass="37922">MYRTSLTVLKKKEQNEKKFLLGEQVSGFIVPQVCREFQRGQCSRSDIECKFAHPPPHVDVQNGRVTACYDSIKGRCTRENPKCKYLHPPQHLKDQLLINGRNNLALKNLICTQLNQNAAAAAPAALSTMNPLAQLVVSGQASPATLNDQLLIVQQQQQQAAAAAVAQAATLVPAALPYQYYQGITMYPTLVPVPSNDAAAAYQANYTFTAPLLCTVSSTKNVLASATATLPPSLAAAAAAAVAAMAAATGSSGTAITGTKLQNSRKRGLEEEQAAAPGSTSQQFDQNSFLLAAAAAAGAVPCKRPAAEKGGVPVYTNGATAQLAAAAHVPQATFNPYLIPGIGYMPTVSCKEYKGSNHMPV</sequence>
<keyword evidence="2 9" id="KW-0479">Metal-binding</keyword>
<evidence type="ECO:0000256" key="7">
    <source>
        <dbReference type="ARBA" id="ARBA00038226"/>
    </source>
</evidence>
<dbReference type="GO" id="GO:0005737">
    <property type="term" value="C:cytoplasm"/>
    <property type="evidence" value="ECO:0007669"/>
    <property type="project" value="TreeGrafter"/>
</dbReference>
<evidence type="ECO:0000256" key="6">
    <source>
        <dbReference type="ARBA" id="ARBA00023242"/>
    </source>
</evidence>
<feature type="domain" description="C3H1-type" evidence="10">
    <location>
        <begin position="33"/>
        <end position="56"/>
    </location>
</feature>
<evidence type="ECO:0000256" key="5">
    <source>
        <dbReference type="ARBA" id="ARBA00022833"/>
    </source>
</evidence>
<evidence type="ECO:0000256" key="2">
    <source>
        <dbReference type="ARBA" id="ARBA00022723"/>
    </source>
</evidence>
<dbReference type="WBParaSite" id="maker-PairedContig_2877-snap-gene-0.2-mRNA-1">
    <property type="protein sequence ID" value="maker-PairedContig_2877-snap-gene-0.2-mRNA-1"/>
    <property type="gene ID" value="maker-PairedContig_2877-snap-gene-0.2"/>
</dbReference>
<keyword evidence="6" id="KW-0539">Nucleus</keyword>
<evidence type="ECO:0000256" key="9">
    <source>
        <dbReference type="PROSITE-ProRule" id="PRU00723"/>
    </source>
</evidence>
<evidence type="ECO:0000256" key="1">
    <source>
        <dbReference type="ARBA" id="ARBA00004123"/>
    </source>
</evidence>
<feature type="zinc finger region" description="C3H1-type" evidence="9">
    <location>
        <begin position="33"/>
        <end position="56"/>
    </location>
</feature>
<evidence type="ECO:0000313" key="11">
    <source>
        <dbReference type="WBParaSite" id="maker-PairedContig_2877-snap-gene-0.2-mRNA-1"/>
    </source>
</evidence>
<dbReference type="Gene3D" id="3.30.1370.210">
    <property type="match status" value="1"/>
</dbReference>
<dbReference type="FunFam" id="3.30.1370.210:FF:000005">
    <property type="entry name" value="Muscleblind, isoform M"/>
    <property type="match status" value="1"/>
</dbReference>
<keyword evidence="4 9" id="KW-0863">Zinc-finger</keyword>
<dbReference type="GO" id="GO:0008270">
    <property type="term" value="F:zinc ion binding"/>
    <property type="evidence" value="ECO:0007669"/>
    <property type="project" value="UniProtKB-KW"/>
</dbReference>
<evidence type="ECO:0000259" key="10">
    <source>
        <dbReference type="PROSITE" id="PS50103"/>
    </source>
</evidence>
<feature type="domain" description="C3H1-type" evidence="10">
    <location>
        <begin position="62"/>
        <end position="90"/>
    </location>
</feature>
<dbReference type="Pfam" id="PF22628">
    <property type="entry name" value="zf-CCCH_10"/>
    <property type="match status" value="2"/>
</dbReference>
<proteinExistence type="inferred from homology"/>
<reference evidence="11" key="1">
    <citation type="submission" date="2016-11" db="UniProtKB">
        <authorList>
            <consortium name="WormBaseParasite"/>
        </authorList>
    </citation>
    <scope>IDENTIFICATION</scope>
    <source>
        <strain evidence="11">pt0022</strain>
    </source>
</reference>
<accession>A0A1I8EL41</accession>
<evidence type="ECO:0000256" key="8">
    <source>
        <dbReference type="ARBA" id="ARBA00073793"/>
    </source>
</evidence>
<dbReference type="PANTHER" id="PTHR12675">
    <property type="entry name" value="MUSCLEBLIND-LIKE PROTEIN"/>
    <property type="match status" value="1"/>
</dbReference>
<keyword evidence="5 9" id="KW-0862">Zinc</keyword>
<dbReference type="GO" id="GO:0005654">
    <property type="term" value="C:nucleoplasm"/>
    <property type="evidence" value="ECO:0007669"/>
    <property type="project" value="TreeGrafter"/>
</dbReference>
<dbReference type="STRING" id="6293.A0A1I8EL41"/>
<name>A0A1I8EL41_WUCBA</name>